<dbReference type="Pfam" id="PF00324">
    <property type="entry name" value="AA_permease"/>
    <property type="match status" value="1"/>
</dbReference>
<dbReference type="Gene3D" id="1.20.1740.10">
    <property type="entry name" value="Amino acid/polyamine transporter I"/>
    <property type="match status" value="1"/>
</dbReference>
<feature type="transmembrane region" description="Helical" evidence="7">
    <location>
        <begin position="395"/>
        <end position="420"/>
    </location>
</feature>
<dbReference type="PROSITE" id="PS00218">
    <property type="entry name" value="AMINO_ACID_PERMEASE_1"/>
    <property type="match status" value="1"/>
</dbReference>
<dbReference type="PIRSF" id="PIRSF006060">
    <property type="entry name" value="AA_transporter"/>
    <property type="match status" value="1"/>
</dbReference>
<dbReference type="InParanoid" id="A0A316VBY4"/>
<dbReference type="OrthoDB" id="10062876at2759"/>
<keyword evidence="6 7" id="KW-0472">Membrane</keyword>
<feature type="transmembrane region" description="Helical" evidence="7">
    <location>
        <begin position="52"/>
        <end position="78"/>
    </location>
</feature>
<gene>
    <name evidence="9" type="ORF">FA14DRAFT_121785</name>
</gene>
<keyword evidence="4" id="KW-0029">Amino-acid transport</keyword>
<dbReference type="Proteomes" id="UP000245771">
    <property type="component" value="Unassembled WGS sequence"/>
</dbReference>
<feature type="transmembrane region" description="Helical" evidence="7">
    <location>
        <begin position="307"/>
        <end position="332"/>
    </location>
</feature>
<evidence type="ECO:0000256" key="5">
    <source>
        <dbReference type="ARBA" id="ARBA00022989"/>
    </source>
</evidence>
<dbReference type="InterPro" id="IPR004840">
    <property type="entry name" value="Amino_acid_permease_CS"/>
</dbReference>
<accession>A0A316VBY4</accession>
<organism evidence="9 10">
    <name type="scientific">Meira miltonrushii</name>
    <dbReference type="NCBI Taxonomy" id="1280837"/>
    <lineage>
        <taxon>Eukaryota</taxon>
        <taxon>Fungi</taxon>
        <taxon>Dikarya</taxon>
        <taxon>Basidiomycota</taxon>
        <taxon>Ustilaginomycotina</taxon>
        <taxon>Exobasidiomycetes</taxon>
        <taxon>Exobasidiales</taxon>
        <taxon>Brachybasidiaceae</taxon>
        <taxon>Meira</taxon>
    </lineage>
</organism>
<keyword evidence="3 7" id="KW-0812">Transmembrane</keyword>
<dbReference type="InterPro" id="IPR004841">
    <property type="entry name" value="AA-permease/SLC12A_dom"/>
</dbReference>
<feature type="transmembrane region" description="Helical" evidence="7">
    <location>
        <begin position="20"/>
        <end position="40"/>
    </location>
</feature>
<name>A0A316VBY4_9BASI</name>
<dbReference type="GO" id="GO:0016020">
    <property type="term" value="C:membrane"/>
    <property type="evidence" value="ECO:0007669"/>
    <property type="project" value="UniProtKB-SubCell"/>
</dbReference>
<keyword evidence="2" id="KW-0813">Transport</keyword>
<dbReference type="RefSeq" id="XP_025354930.1">
    <property type="nucleotide sequence ID" value="XM_025496485.1"/>
</dbReference>
<feature type="transmembrane region" description="Helical" evidence="7">
    <location>
        <begin position="469"/>
        <end position="489"/>
    </location>
</feature>
<evidence type="ECO:0000256" key="4">
    <source>
        <dbReference type="ARBA" id="ARBA00022970"/>
    </source>
</evidence>
<keyword evidence="5 7" id="KW-1133">Transmembrane helix</keyword>
<feature type="transmembrane region" description="Helical" evidence="7">
    <location>
        <begin position="98"/>
        <end position="121"/>
    </location>
</feature>
<feature type="domain" description="Amino acid permease/ SLC12A" evidence="8">
    <location>
        <begin position="21"/>
        <end position="496"/>
    </location>
</feature>
<protein>
    <recommendedName>
        <fullName evidence="8">Amino acid permease/ SLC12A domain-containing protein</fullName>
    </recommendedName>
</protein>
<reference evidence="9 10" key="1">
    <citation type="journal article" date="2018" name="Mol. Biol. Evol.">
        <title>Broad Genomic Sampling Reveals a Smut Pathogenic Ancestry of the Fungal Clade Ustilaginomycotina.</title>
        <authorList>
            <person name="Kijpornyongpan T."/>
            <person name="Mondo S.J."/>
            <person name="Barry K."/>
            <person name="Sandor L."/>
            <person name="Lee J."/>
            <person name="Lipzen A."/>
            <person name="Pangilinan J."/>
            <person name="LaButti K."/>
            <person name="Hainaut M."/>
            <person name="Henrissat B."/>
            <person name="Grigoriev I.V."/>
            <person name="Spatafora J.W."/>
            <person name="Aime M.C."/>
        </authorList>
    </citation>
    <scope>NUCLEOTIDE SEQUENCE [LARGE SCALE GENOMIC DNA]</scope>
    <source>
        <strain evidence="9 10">MCA 3882</strain>
    </source>
</reference>
<dbReference type="STRING" id="1280837.A0A316VBY4"/>
<evidence type="ECO:0000259" key="8">
    <source>
        <dbReference type="Pfam" id="PF00324"/>
    </source>
</evidence>
<feature type="transmembrane region" description="Helical" evidence="7">
    <location>
        <begin position="365"/>
        <end position="389"/>
    </location>
</feature>
<dbReference type="PANTHER" id="PTHR43341:SF4">
    <property type="entry name" value="ARGININE PERMEASE CAN1-RELATED"/>
    <property type="match status" value="1"/>
</dbReference>
<dbReference type="InterPro" id="IPR050524">
    <property type="entry name" value="APC_YAT"/>
</dbReference>
<dbReference type="FunFam" id="1.20.1740.10:FF:000006">
    <property type="entry name" value="General amino acid permease"/>
    <property type="match status" value="1"/>
</dbReference>
<feature type="transmembrane region" description="Helical" evidence="7">
    <location>
        <begin position="441"/>
        <end position="463"/>
    </location>
</feature>
<dbReference type="FunCoup" id="A0A316VBY4">
    <property type="interactions" value="194"/>
</dbReference>
<evidence type="ECO:0000256" key="1">
    <source>
        <dbReference type="ARBA" id="ARBA00004141"/>
    </source>
</evidence>
<evidence type="ECO:0000313" key="10">
    <source>
        <dbReference type="Proteomes" id="UP000245771"/>
    </source>
</evidence>
<feature type="transmembrane region" description="Helical" evidence="7">
    <location>
        <begin position="133"/>
        <end position="153"/>
    </location>
</feature>
<keyword evidence="10" id="KW-1185">Reference proteome</keyword>
<dbReference type="PANTHER" id="PTHR43341">
    <property type="entry name" value="AMINO ACID PERMEASE"/>
    <property type="match status" value="1"/>
</dbReference>
<feature type="transmembrane region" description="Helical" evidence="7">
    <location>
        <begin position="266"/>
        <end position="287"/>
    </location>
</feature>
<sequence>MGLGSETGRDGAVKRDLKQRHIAMIALGGTIGTGLFIGLGQSLRGSGPLSTLLGYSIIGFFVWSLMIALGEMAAFLPVPGGFVHHASRFVEPAMGSALAWSYWFSYGITIPTEISAAALVISFWDPNQTINPAAWVSIFLVICVAVNFAPVRVYGEFEFWLASLKVIVIIMLIIVMLIIDVGGTPSGEYIGGKYWRNPGPMAQLFWEPGPTGEPIGGISGSWGRFLAFWNVLVNASFAFAGTEIVGVTVGEVENPRKNVPKAIKRIALRIIIFYVLAVLMVGLVVPYNNDQLLNASTSNASASPYVIAIQNAGIKVLPDFINAVLLTVTWSAGQSDLYASSRTLFGLALEGQAPRILRKCTKSGVPIYATAVTALYAPLAYMVCGAVGANKAFGYLYAISAVSILIVWAVIMLTYIRFHYGLRAQGISRDTLPYKAPLQPYLSHFTFIMFCIITLFAAFTVFIKGQWSASTFVTTYISIPLFFIVYFGYKFWTKSSFISFQDMDFVTGRRALDLLDEEADANSPGPKGFIGRAWDWLL</sequence>
<evidence type="ECO:0000313" key="9">
    <source>
        <dbReference type="EMBL" id="PWN34628.1"/>
    </source>
</evidence>
<dbReference type="EMBL" id="KZ819603">
    <property type="protein sequence ID" value="PWN34628.1"/>
    <property type="molecule type" value="Genomic_DNA"/>
</dbReference>
<dbReference type="GeneID" id="37018266"/>
<comment type="subcellular location">
    <subcellularLocation>
        <location evidence="1">Membrane</location>
        <topology evidence="1">Multi-pass membrane protein</topology>
    </subcellularLocation>
</comment>
<evidence type="ECO:0000256" key="2">
    <source>
        <dbReference type="ARBA" id="ARBA00022448"/>
    </source>
</evidence>
<feature type="transmembrane region" description="Helical" evidence="7">
    <location>
        <begin position="159"/>
        <end position="179"/>
    </location>
</feature>
<dbReference type="AlphaFoldDB" id="A0A316VBY4"/>
<evidence type="ECO:0000256" key="7">
    <source>
        <dbReference type="SAM" id="Phobius"/>
    </source>
</evidence>
<evidence type="ECO:0000256" key="3">
    <source>
        <dbReference type="ARBA" id="ARBA00022692"/>
    </source>
</evidence>
<evidence type="ECO:0000256" key="6">
    <source>
        <dbReference type="ARBA" id="ARBA00023136"/>
    </source>
</evidence>
<proteinExistence type="predicted"/>
<dbReference type="GO" id="GO:0015171">
    <property type="term" value="F:amino acid transmembrane transporter activity"/>
    <property type="evidence" value="ECO:0007669"/>
    <property type="project" value="TreeGrafter"/>
</dbReference>